<evidence type="ECO:0000256" key="6">
    <source>
        <dbReference type="ARBA" id="ARBA00022605"/>
    </source>
</evidence>
<sequence length="390" mass="43046">MTTSLYETLLCPECNERFDTNTVHDFCQKDSHPLIADYHLNGSFPKESLQGREYNMWRYAEVLPIVKQENRVSLGEGFTPLLSLTTLSGTYSQNQLFLKDESGNPTGSFKARGLSMAVSKAKELGVTEICIPTAGNAGSALSAYCAKAGIKAHIFMPEATPKVFQLDCEIMGAHVTRVKGNIADAAKLMKSQNDGSWFDVSTLKEPFRLEGKKTMGYEIAEQLNWELPDVIIYPTGGGTGLIGIWKAFQEMKKMGWIENIPTRMVAVQGTGCNPITHSFQAGIETIEAFEDPAPTIANGLRVPRPFGDRLVMKTIYESNGTVVDISDEEIKQGLQEFAEAEGLFISPEGAAVWTAYKKLRTSNWIKQNESVVMLNTGSAYKYAENLYSLS</sequence>
<reference evidence="14" key="1">
    <citation type="journal article" date="2019" name="Int. J. Syst. Evol. Microbiol.">
        <title>The Global Catalogue of Microorganisms (GCM) 10K type strain sequencing project: providing services to taxonomists for standard genome sequencing and annotation.</title>
        <authorList>
            <consortium name="The Broad Institute Genomics Platform"/>
            <consortium name="The Broad Institute Genome Sequencing Center for Infectious Disease"/>
            <person name="Wu L."/>
            <person name="Ma J."/>
        </authorList>
    </citation>
    <scope>NUCLEOTIDE SEQUENCE [LARGE SCALE GENOMIC DNA]</scope>
    <source>
        <strain evidence="14">KCTC 52127</strain>
    </source>
</reference>
<comment type="pathway">
    <text evidence="2">Amino-acid biosynthesis; L-threonine biosynthesis; L-threonine from L-aspartate: step 5/5.</text>
</comment>
<evidence type="ECO:0000256" key="3">
    <source>
        <dbReference type="ARBA" id="ARBA00005517"/>
    </source>
</evidence>
<evidence type="ECO:0000256" key="9">
    <source>
        <dbReference type="ARBA" id="ARBA00023239"/>
    </source>
</evidence>
<proteinExistence type="inferred from homology"/>
<feature type="domain" description="Tryptophan synthase beta chain-like PALP" evidence="12">
    <location>
        <begin position="72"/>
        <end position="377"/>
    </location>
</feature>
<evidence type="ECO:0000256" key="10">
    <source>
        <dbReference type="ARBA" id="ARBA00049144"/>
    </source>
</evidence>
<organism evidence="13 14">
    <name type="scientific">Pseudotenacibaculum haliotis</name>
    <dbReference type="NCBI Taxonomy" id="1862138"/>
    <lineage>
        <taxon>Bacteria</taxon>
        <taxon>Pseudomonadati</taxon>
        <taxon>Bacteroidota</taxon>
        <taxon>Flavobacteriia</taxon>
        <taxon>Flavobacteriales</taxon>
        <taxon>Flavobacteriaceae</taxon>
        <taxon>Pseudotenacibaculum</taxon>
    </lineage>
</organism>
<keyword evidence="9 13" id="KW-0456">Lyase</keyword>
<dbReference type="InterPro" id="IPR001926">
    <property type="entry name" value="TrpB-like_PALP"/>
</dbReference>
<comment type="cofactor">
    <cofactor evidence="1">
        <name>pyridoxal 5'-phosphate</name>
        <dbReference type="ChEBI" id="CHEBI:597326"/>
    </cofactor>
</comment>
<evidence type="ECO:0000256" key="11">
    <source>
        <dbReference type="NCBIfam" id="TIGR00260"/>
    </source>
</evidence>
<gene>
    <name evidence="13" type="ORF">ACFSRZ_01025</name>
</gene>
<comment type="catalytic activity">
    <reaction evidence="10">
        <text>O-phospho-L-homoserine + H2O = L-threonine + phosphate</text>
        <dbReference type="Rhea" id="RHEA:10840"/>
        <dbReference type="ChEBI" id="CHEBI:15377"/>
        <dbReference type="ChEBI" id="CHEBI:43474"/>
        <dbReference type="ChEBI" id="CHEBI:57590"/>
        <dbReference type="ChEBI" id="CHEBI:57926"/>
        <dbReference type="EC" id="4.2.3.1"/>
    </reaction>
</comment>
<dbReference type="Pfam" id="PF00291">
    <property type="entry name" value="PALP"/>
    <property type="match status" value="1"/>
</dbReference>
<dbReference type="Proteomes" id="UP001597508">
    <property type="component" value="Unassembled WGS sequence"/>
</dbReference>
<dbReference type="InterPro" id="IPR050147">
    <property type="entry name" value="Ser/Thr_Dehydratase"/>
</dbReference>
<comment type="similarity">
    <text evidence="3">Belongs to the threonine synthase family.</text>
</comment>
<dbReference type="EMBL" id="JBHULH010000001">
    <property type="protein sequence ID" value="MFD2565930.1"/>
    <property type="molecule type" value="Genomic_DNA"/>
</dbReference>
<dbReference type="InterPro" id="IPR004450">
    <property type="entry name" value="Thr_synthase-like"/>
</dbReference>
<keyword evidence="7" id="KW-0791">Threonine biosynthesis</keyword>
<dbReference type="GO" id="GO:0004795">
    <property type="term" value="F:threonine synthase activity"/>
    <property type="evidence" value="ECO:0007669"/>
    <property type="project" value="UniProtKB-EC"/>
</dbReference>
<evidence type="ECO:0000256" key="1">
    <source>
        <dbReference type="ARBA" id="ARBA00001933"/>
    </source>
</evidence>
<evidence type="ECO:0000259" key="12">
    <source>
        <dbReference type="Pfam" id="PF00291"/>
    </source>
</evidence>
<evidence type="ECO:0000256" key="4">
    <source>
        <dbReference type="ARBA" id="ARBA00013028"/>
    </source>
</evidence>
<evidence type="ECO:0000256" key="7">
    <source>
        <dbReference type="ARBA" id="ARBA00022697"/>
    </source>
</evidence>
<dbReference type="Gene3D" id="3.40.50.1100">
    <property type="match status" value="2"/>
</dbReference>
<evidence type="ECO:0000313" key="13">
    <source>
        <dbReference type="EMBL" id="MFD2565930.1"/>
    </source>
</evidence>
<keyword evidence="6" id="KW-0028">Amino-acid biosynthesis</keyword>
<comment type="caution">
    <text evidence="13">The sequence shown here is derived from an EMBL/GenBank/DDBJ whole genome shotgun (WGS) entry which is preliminary data.</text>
</comment>
<name>A0ABW5LMN9_9FLAO</name>
<dbReference type="CDD" id="cd01563">
    <property type="entry name" value="Thr-synth_1"/>
    <property type="match status" value="1"/>
</dbReference>
<dbReference type="SUPFAM" id="SSF53686">
    <property type="entry name" value="Tryptophan synthase beta subunit-like PLP-dependent enzymes"/>
    <property type="match status" value="1"/>
</dbReference>
<dbReference type="PROSITE" id="PS00165">
    <property type="entry name" value="DEHYDRATASE_SER_THR"/>
    <property type="match status" value="1"/>
</dbReference>
<accession>A0ABW5LMN9</accession>
<evidence type="ECO:0000256" key="5">
    <source>
        <dbReference type="ARBA" id="ARBA00018679"/>
    </source>
</evidence>
<dbReference type="InterPro" id="IPR000634">
    <property type="entry name" value="Ser/Thr_deHydtase_PyrdxlP-BS"/>
</dbReference>
<evidence type="ECO:0000313" key="14">
    <source>
        <dbReference type="Proteomes" id="UP001597508"/>
    </source>
</evidence>
<dbReference type="NCBIfam" id="TIGR00260">
    <property type="entry name" value="thrC"/>
    <property type="match status" value="1"/>
</dbReference>
<dbReference type="InterPro" id="IPR036052">
    <property type="entry name" value="TrpB-like_PALP_sf"/>
</dbReference>
<dbReference type="PANTHER" id="PTHR48078:SF6">
    <property type="entry name" value="L-THREONINE DEHYDRATASE CATABOLIC TDCB"/>
    <property type="match status" value="1"/>
</dbReference>
<dbReference type="NCBIfam" id="NF006050">
    <property type="entry name" value="PRK08197.1"/>
    <property type="match status" value="1"/>
</dbReference>
<evidence type="ECO:0000256" key="2">
    <source>
        <dbReference type="ARBA" id="ARBA00004979"/>
    </source>
</evidence>
<evidence type="ECO:0000256" key="8">
    <source>
        <dbReference type="ARBA" id="ARBA00022898"/>
    </source>
</evidence>
<protein>
    <recommendedName>
        <fullName evidence="5 11">Threonine synthase</fullName>
        <ecNumber evidence="4 11">4.2.3.1</ecNumber>
    </recommendedName>
</protein>
<dbReference type="EC" id="4.2.3.1" evidence="4 11"/>
<keyword evidence="8" id="KW-0663">Pyridoxal phosphate</keyword>
<keyword evidence="14" id="KW-1185">Reference proteome</keyword>
<dbReference type="PANTHER" id="PTHR48078">
    <property type="entry name" value="THREONINE DEHYDRATASE, MITOCHONDRIAL-RELATED"/>
    <property type="match status" value="1"/>
</dbReference>
<dbReference type="RefSeq" id="WP_379664655.1">
    <property type="nucleotide sequence ID" value="NZ_JBHULH010000001.1"/>
</dbReference>